<evidence type="ECO:0000259" key="5">
    <source>
        <dbReference type="PROSITE" id="PS50011"/>
    </source>
</evidence>
<dbReference type="SUPFAM" id="SSF56112">
    <property type="entry name" value="Protein kinase-like (PK-like)"/>
    <property type="match status" value="1"/>
</dbReference>
<dbReference type="PANTHER" id="PTHR23150">
    <property type="entry name" value="SULFATASE MODIFYING FACTOR 1, 2"/>
    <property type="match status" value="1"/>
</dbReference>
<keyword evidence="2 6" id="KW-0418">Kinase</keyword>
<dbReference type="GO" id="GO:0004674">
    <property type="term" value="F:protein serine/threonine kinase activity"/>
    <property type="evidence" value="ECO:0007669"/>
    <property type="project" value="UniProtKB-EC"/>
</dbReference>
<accession>A0A0C1EAD3</accession>
<proteinExistence type="predicted"/>
<dbReference type="InterPro" id="IPR005532">
    <property type="entry name" value="SUMF_dom"/>
</dbReference>
<dbReference type="Gene3D" id="1.10.510.10">
    <property type="entry name" value="Transferase(Phosphotransferase) domain 1"/>
    <property type="match status" value="1"/>
</dbReference>
<dbReference type="Pfam" id="PF00069">
    <property type="entry name" value="Pkinase"/>
    <property type="match status" value="1"/>
</dbReference>
<dbReference type="InterPro" id="IPR011009">
    <property type="entry name" value="Kinase-like_dom_sf"/>
</dbReference>
<comment type="caution">
    <text evidence="6">The sequence shown here is derived from an EMBL/GenBank/DDBJ whole genome shotgun (WGS) entry which is preliminary data.</text>
</comment>
<protein>
    <recommendedName>
        <fullName evidence="1">non-specific serine/threonine protein kinase</fullName>
        <ecNumber evidence="1">2.7.11.1</ecNumber>
    </recommendedName>
</protein>
<comment type="catalytic activity">
    <reaction evidence="3">
        <text>L-threonyl-[protein] + ATP = O-phospho-L-threonyl-[protein] + ADP + H(+)</text>
        <dbReference type="Rhea" id="RHEA:46608"/>
        <dbReference type="Rhea" id="RHEA-COMP:11060"/>
        <dbReference type="Rhea" id="RHEA-COMP:11605"/>
        <dbReference type="ChEBI" id="CHEBI:15378"/>
        <dbReference type="ChEBI" id="CHEBI:30013"/>
        <dbReference type="ChEBI" id="CHEBI:30616"/>
        <dbReference type="ChEBI" id="CHEBI:61977"/>
        <dbReference type="ChEBI" id="CHEBI:456216"/>
        <dbReference type="EC" id="2.7.11.1"/>
    </reaction>
</comment>
<dbReference type="Gene3D" id="3.90.1580.10">
    <property type="entry name" value="paralog of FGE (formylglycine-generating enzyme)"/>
    <property type="match status" value="1"/>
</dbReference>
<dbReference type="Proteomes" id="UP000031307">
    <property type="component" value="Unassembled WGS sequence"/>
</dbReference>
<dbReference type="InterPro" id="IPR016187">
    <property type="entry name" value="CTDL_fold"/>
</dbReference>
<evidence type="ECO:0000256" key="2">
    <source>
        <dbReference type="ARBA" id="ARBA00022777"/>
    </source>
</evidence>
<dbReference type="GO" id="GO:0005524">
    <property type="term" value="F:ATP binding"/>
    <property type="evidence" value="ECO:0007669"/>
    <property type="project" value="InterPro"/>
</dbReference>
<dbReference type="SUPFAM" id="SSF56436">
    <property type="entry name" value="C-type lectin-like"/>
    <property type="match status" value="1"/>
</dbReference>
<reference evidence="6 7" key="1">
    <citation type="journal article" date="2014" name="Mol. Biol. Evol.">
        <title>Massive expansion of Ubiquitination-related gene families within the Chlamydiae.</title>
        <authorList>
            <person name="Domman D."/>
            <person name="Collingro A."/>
            <person name="Lagkouvardos I."/>
            <person name="Gehre L."/>
            <person name="Weinmaier T."/>
            <person name="Rattei T."/>
            <person name="Subtil A."/>
            <person name="Horn M."/>
        </authorList>
    </citation>
    <scope>NUCLEOTIDE SEQUENCE [LARGE SCALE GENOMIC DNA]</scope>
    <source>
        <strain evidence="6 7">OEW1</strain>
    </source>
</reference>
<comment type="catalytic activity">
    <reaction evidence="4">
        <text>L-seryl-[protein] + ATP = O-phospho-L-seryl-[protein] + ADP + H(+)</text>
        <dbReference type="Rhea" id="RHEA:17989"/>
        <dbReference type="Rhea" id="RHEA-COMP:9863"/>
        <dbReference type="Rhea" id="RHEA-COMP:11604"/>
        <dbReference type="ChEBI" id="CHEBI:15378"/>
        <dbReference type="ChEBI" id="CHEBI:29999"/>
        <dbReference type="ChEBI" id="CHEBI:30616"/>
        <dbReference type="ChEBI" id="CHEBI:83421"/>
        <dbReference type="ChEBI" id="CHEBI:456216"/>
        <dbReference type="EC" id="2.7.11.1"/>
    </reaction>
</comment>
<dbReference type="GO" id="GO:0120147">
    <property type="term" value="F:formylglycine-generating oxidase activity"/>
    <property type="evidence" value="ECO:0007669"/>
    <property type="project" value="TreeGrafter"/>
</dbReference>
<dbReference type="InterPro" id="IPR000719">
    <property type="entry name" value="Prot_kinase_dom"/>
</dbReference>
<dbReference type="InterPro" id="IPR051043">
    <property type="entry name" value="Sulfatase_Mod_Factor_Kinase"/>
</dbReference>
<sequence>MMNFENGSKVGIIMTDTKILGDYKIIKSIGQGALGFVYLAEHRFMKRQFALKVLPEELSQERSFVQRFEEEVGLLATLEHENIVKVHNISFAQGHHFLVTDCVVDEHGETTNLAQYIRARNKQIKEEEIYHILSQIADALDYAHSRKGVSACMVHRGLKLNNILISKGKAGVNIHLSDFGLSKIIGSGAILARSYKVLAEALGIASIGGIAQEGYPVPPLDIKKLTPLHASFLQNYSFLAPEQKQLDECKIGDAKADVYAFGVMSYFLICGCYPEGFFEMPSTLQPGYQYDWDTLVSECLQVNPEKRPSSLLNLLESCKSGRKQQKKVEFDPSIGLVEPVEPLTTEKEELHLPKSQECVEIEEVVEQQVVEELREEFVEEVLPKTLRPILNVTQLERPETDLDPGIIFQLDTTVKQYLPEKKEVKNVQPLLTDMVGIPGGVFARGSASGNRDEMPRHQVTVDSFAIDIHPVTNEQFTRFLEAMGGEKDNNHHDIIRLRDSRIKRSGGKVHIEFGYNKHPVVGVTWYGALAYAKWVGKRLPTEAEWEVAAYGGVDNYLFPTGDDIEKTQANFFSADTTGVMSYAPNGYGLYDMAGNVYEWCHDWYGYNYYEISVQEPENPKGPLQGVYRVLRGGCWKSLKEDLRCSRRHRNNPGTVNGTYGFRCAADAQ</sequence>
<dbReference type="Pfam" id="PF03781">
    <property type="entry name" value="FGE-sulfatase"/>
    <property type="match status" value="1"/>
</dbReference>
<gene>
    <name evidence="6" type="primary">pkn1</name>
    <name evidence="6" type="ORF">DB43_EZ00050</name>
</gene>
<evidence type="ECO:0000256" key="1">
    <source>
        <dbReference type="ARBA" id="ARBA00012513"/>
    </source>
</evidence>
<evidence type="ECO:0000256" key="4">
    <source>
        <dbReference type="ARBA" id="ARBA00048679"/>
    </source>
</evidence>
<dbReference type="InterPro" id="IPR042095">
    <property type="entry name" value="SUMF_sf"/>
</dbReference>
<evidence type="ECO:0000256" key="3">
    <source>
        <dbReference type="ARBA" id="ARBA00047899"/>
    </source>
</evidence>
<dbReference type="AlphaFoldDB" id="A0A0C1EAD3"/>
<dbReference type="PROSITE" id="PS50011">
    <property type="entry name" value="PROTEIN_KINASE_DOM"/>
    <property type="match status" value="1"/>
</dbReference>
<dbReference type="GO" id="GO:0106310">
    <property type="term" value="F:protein serine kinase activity"/>
    <property type="evidence" value="ECO:0007669"/>
    <property type="project" value="RHEA"/>
</dbReference>
<dbReference type="Gene3D" id="3.30.200.20">
    <property type="entry name" value="Phosphorylase Kinase, domain 1"/>
    <property type="match status" value="1"/>
</dbReference>
<name>A0A0C1EAD3_9BACT</name>
<feature type="domain" description="Protein kinase" evidence="5">
    <location>
        <begin position="23"/>
        <end position="334"/>
    </location>
</feature>
<dbReference type="PANTHER" id="PTHR23150:SF19">
    <property type="entry name" value="FORMYLGLYCINE-GENERATING ENZYME"/>
    <property type="match status" value="1"/>
</dbReference>
<evidence type="ECO:0000313" key="6">
    <source>
        <dbReference type="EMBL" id="KIA78067.1"/>
    </source>
</evidence>
<keyword evidence="6" id="KW-0808">Transferase</keyword>
<evidence type="ECO:0000313" key="7">
    <source>
        <dbReference type="Proteomes" id="UP000031307"/>
    </source>
</evidence>
<dbReference type="PATRIC" id="fig|83552.4.peg.742"/>
<dbReference type="EMBL" id="JSAM01000044">
    <property type="protein sequence ID" value="KIA78067.1"/>
    <property type="molecule type" value="Genomic_DNA"/>
</dbReference>
<dbReference type="CDD" id="cd14014">
    <property type="entry name" value="STKc_PknB_like"/>
    <property type="match status" value="1"/>
</dbReference>
<organism evidence="6 7">
    <name type="scientific">Parachlamydia acanthamoebae</name>
    <dbReference type="NCBI Taxonomy" id="83552"/>
    <lineage>
        <taxon>Bacteria</taxon>
        <taxon>Pseudomonadati</taxon>
        <taxon>Chlamydiota</taxon>
        <taxon>Chlamydiia</taxon>
        <taxon>Parachlamydiales</taxon>
        <taxon>Parachlamydiaceae</taxon>
        <taxon>Parachlamydia</taxon>
    </lineage>
</organism>
<dbReference type="EC" id="2.7.11.1" evidence="1"/>